<dbReference type="EMBL" id="VFMO01000001">
    <property type="protein sequence ID" value="TQJ15465.1"/>
    <property type="molecule type" value="Genomic_DNA"/>
</dbReference>
<evidence type="ECO:0000313" key="3">
    <source>
        <dbReference type="EMBL" id="TQJ13082.1"/>
    </source>
</evidence>
<dbReference type="InterPro" id="IPR012337">
    <property type="entry name" value="RNaseH-like_sf"/>
</dbReference>
<dbReference type="GO" id="GO:0006313">
    <property type="term" value="P:DNA transposition"/>
    <property type="evidence" value="ECO:0007669"/>
    <property type="project" value="InterPro"/>
</dbReference>
<dbReference type="NCBIfam" id="NF033559">
    <property type="entry name" value="transpos_IS1634"/>
    <property type="match status" value="1"/>
</dbReference>
<dbReference type="InterPro" id="IPR002559">
    <property type="entry name" value="Transposase_11"/>
</dbReference>
<dbReference type="Proteomes" id="UP000320806">
    <property type="component" value="Unassembled WGS sequence"/>
</dbReference>
<evidence type="ECO:0000259" key="1">
    <source>
        <dbReference type="Pfam" id="PF01609"/>
    </source>
</evidence>
<gene>
    <name evidence="2" type="ORF">FB459_0320</name>
    <name evidence="3" type="ORF">FB459_0479</name>
    <name evidence="4" type="ORF">FB459_2283</name>
    <name evidence="5" type="ORF">FB459_3019</name>
</gene>
<dbReference type="RefSeq" id="WP_141927224.1">
    <property type="nucleotide sequence ID" value="NZ_VFMO01000001.1"/>
</dbReference>
<evidence type="ECO:0000313" key="2">
    <source>
        <dbReference type="EMBL" id="TQJ12941.1"/>
    </source>
</evidence>
<dbReference type="Pfam" id="PF01609">
    <property type="entry name" value="DDE_Tnp_1"/>
    <property type="match status" value="1"/>
</dbReference>
<dbReference type="GO" id="GO:0003677">
    <property type="term" value="F:DNA binding"/>
    <property type="evidence" value="ECO:0007669"/>
    <property type="project" value="InterPro"/>
</dbReference>
<sequence>MVWIRRVRTASGATAVQIAESVNGRRRIVRHVGSARNEADLGLLMEQARALLADDRQGVLDLGITPVAAKAVMVPAARPSGLFMDPEPSSAVSAVPAVSAARPMVSRSRVLKTSSGLLYGALAGVYTDLGFDVVADDIFRDLVIARVVEPTSLLDVDRVLAELGRRAVSLSTRKRTLRRAHQGSYRDQVAVACFEHACTSGDVSLVLYDVTTLYFEAEKEDGLRKVGYSKERRVDPQIVVGLLVDREGFPLEIGCFEGNKAETATIIPIVKQFQERHNIADMVVVADAGMLSTSNLTALDEANLRFIVGSRVTKAPKDLESHFRWHGDAFTDGQLIDTLTPRTGHTVENDPNLKAEPVWDREQHPGSWRAVWAYSAKRAARDSTTLTLQENRAKAVVAGEKAARTPRFVKTTNGSRTLDEASLARARRLVGLKGYVTNIPAELMPASEVIASYHDLWHVEQSFRMSKTDLRARPMFARTRDAIEAHLTIVFTALAVSREVQARTGLSLRRVLRALKPLRSATIEINGVVTTIPPALNSDEAEIIEALERPPSRH</sequence>
<evidence type="ECO:0000313" key="4">
    <source>
        <dbReference type="EMBL" id="TQJ14779.1"/>
    </source>
</evidence>
<proteinExistence type="predicted"/>
<dbReference type="EMBL" id="VFMO01000001">
    <property type="protein sequence ID" value="TQJ14779.1"/>
    <property type="molecule type" value="Genomic_DNA"/>
</dbReference>
<dbReference type="SUPFAM" id="SSF53098">
    <property type="entry name" value="Ribonuclease H-like"/>
    <property type="match status" value="1"/>
</dbReference>
<dbReference type="OrthoDB" id="3722616at2"/>
<dbReference type="EMBL" id="VFMO01000001">
    <property type="protein sequence ID" value="TQJ12941.1"/>
    <property type="molecule type" value="Genomic_DNA"/>
</dbReference>
<evidence type="ECO:0000313" key="6">
    <source>
        <dbReference type="Proteomes" id="UP000320806"/>
    </source>
</evidence>
<feature type="domain" description="Transposase IS4-like" evidence="1">
    <location>
        <begin position="205"/>
        <end position="494"/>
    </location>
</feature>
<dbReference type="AlphaFoldDB" id="A0A542ECM4"/>
<dbReference type="PANTHER" id="PTHR34614">
    <property type="match status" value="1"/>
</dbReference>
<dbReference type="GO" id="GO:0004803">
    <property type="term" value="F:transposase activity"/>
    <property type="evidence" value="ECO:0007669"/>
    <property type="project" value="InterPro"/>
</dbReference>
<evidence type="ECO:0000313" key="5">
    <source>
        <dbReference type="EMBL" id="TQJ15465.1"/>
    </source>
</evidence>
<accession>A0A542ECM4</accession>
<dbReference type="EMBL" id="VFMO01000001">
    <property type="protein sequence ID" value="TQJ13082.1"/>
    <property type="molecule type" value="Genomic_DNA"/>
</dbReference>
<name>A0A542ECM4_9MICO</name>
<protein>
    <submittedName>
        <fullName evidence="2 3">Transposase</fullName>
    </submittedName>
</protein>
<comment type="caution">
    <text evidence="3">The sequence shown here is derived from an EMBL/GenBank/DDBJ whole genome shotgun (WGS) entry which is preliminary data.</text>
</comment>
<organism evidence="3 6">
    <name type="scientific">Yimella lutea</name>
    <dbReference type="NCBI Taxonomy" id="587872"/>
    <lineage>
        <taxon>Bacteria</taxon>
        <taxon>Bacillati</taxon>
        <taxon>Actinomycetota</taxon>
        <taxon>Actinomycetes</taxon>
        <taxon>Micrococcales</taxon>
        <taxon>Dermacoccaceae</taxon>
        <taxon>Yimella</taxon>
    </lineage>
</organism>
<keyword evidence="6" id="KW-1185">Reference proteome</keyword>
<dbReference type="PANTHER" id="PTHR34614:SF2">
    <property type="entry name" value="TRANSPOSASE IS4-LIKE DOMAIN-CONTAINING PROTEIN"/>
    <property type="match status" value="1"/>
</dbReference>
<dbReference type="InterPro" id="IPR047654">
    <property type="entry name" value="IS1634_transpos"/>
</dbReference>
<reference evidence="3 6" key="1">
    <citation type="submission" date="2019-06" db="EMBL/GenBank/DDBJ databases">
        <title>Sequencing the genomes of 1000 actinobacteria strains.</title>
        <authorList>
            <person name="Klenk H.-P."/>
        </authorList>
    </citation>
    <scope>NUCLEOTIDE SEQUENCE [LARGE SCALE GENOMIC DNA]</scope>
    <source>
        <strain evidence="3 6">DSM 19828</strain>
    </source>
</reference>